<dbReference type="Gene3D" id="1.20.1250.20">
    <property type="entry name" value="MFS general substrate transporter like domains"/>
    <property type="match status" value="1"/>
</dbReference>
<keyword evidence="3" id="KW-1003">Cell membrane</keyword>
<sequence>MAKQIQSWKNPAILLMSIGISSIGNFIYLVAINIIIYQLTGSAAAVAGLWIIGPLTNIVTKFWTGSFIDYRSKRKIMMVTYVIRAVFICMIPLVPNMAIIYGILVVLSVANAFFTPSSMTYATIIVPKEKRKRFNSIRSFATSGAFIVGPAFGGSLILLTSVETTLWINALFFVISAGCLLLLPEKEKIDKDTIPSLT</sequence>
<evidence type="ECO:0000256" key="2">
    <source>
        <dbReference type="ARBA" id="ARBA00022448"/>
    </source>
</evidence>
<feature type="transmembrane region" description="Helical" evidence="7">
    <location>
        <begin position="43"/>
        <end position="64"/>
    </location>
</feature>
<proteinExistence type="predicted"/>
<dbReference type="InterPro" id="IPR022324">
    <property type="entry name" value="Bacilysin_exporter_BacE_put"/>
</dbReference>
<keyword evidence="6 7" id="KW-0472">Membrane</keyword>
<feature type="transmembrane region" description="Helical" evidence="7">
    <location>
        <begin position="12"/>
        <end position="37"/>
    </location>
</feature>
<evidence type="ECO:0000256" key="3">
    <source>
        <dbReference type="ARBA" id="ARBA00022475"/>
    </source>
</evidence>
<evidence type="ECO:0000259" key="8">
    <source>
        <dbReference type="PROSITE" id="PS50850"/>
    </source>
</evidence>
<evidence type="ECO:0000256" key="6">
    <source>
        <dbReference type="ARBA" id="ARBA00023136"/>
    </source>
</evidence>
<dbReference type="InterPro" id="IPR020846">
    <property type="entry name" value="MFS_dom"/>
</dbReference>
<dbReference type="PANTHER" id="PTHR43266">
    <property type="entry name" value="MACROLIDE-EFFLUX PROTEIN"/>
    <property type="match status" value="1"/>
</dbReference>
<feature type="transmembrane region" description="Helical" evidence="7">
    <location>
        <begin position="139"/>
        <end position="160"/>
    </location>
</feature>
<keyword evidence="2" id="KW-0813">Transport</keyword>
<dbReference type="InterPro" id="IPR011701">
    <property type="entry name" value="MFS"/>
</dbReference>
<dbReference type="Pfam" id="PF07690">
    <property type="entry name" value="MFS_1"/>
    <property type="match status" value="1"/>
</dbReference>
<dbReference type="PANTHER" id="PTHR43266:SF2">
    <property type="entry name" value="MAJOR FACILITATOR SUPERFAMILY (MFS) PROFILE DOMAIN-CONTAINING PROTEIN"/>
    <property type="match status" value="1"/>
</dbReference>
<dbReference type="EMBL" id="BJXW01000019">
    <property type="protein sequence ID" value="GEN31537.1"/>
    <property type="molecule type" value="Genomic_DNA"/>
</dbReference>
<dbReference type="PRINTS" id="PR01988">
    <property type="entry name" value="EXPORTERBACE"/>
</dbReference>
<dbReference type="PROSITE" id="PS50850">
    <property type="entry name" value="MFS"/>
    <property type="match status" value="1"/>
</dbReference>
<protein>
    <recommendedName>
        <fullName evidence="8">Major facilitator superfamily (MFS) profile domain-containing protein</fullName>
    </recommendedName>
</protein>
<feature type="domain" description="Major facilitator superfamily (MFS) profile" evidence="8">
    <location>
        <begin position="10"/>
        <end position="198"/>
    </location>
</feature>
<feature type="transmembrane region" description="Helical" evidence="7">
    <location>
        <begin position="100"/>
        <end position="127"/>
    </location>
</feature>
<evidence type="ECO:0000256" key="7">
    <source>
        <dbReference type="SAM" id="Phobius"/>
    </source>
</evidence>
<dbReference type="RefSeq" id="WP_307724226.1">
    <property type="nucleotide sequence ID" value="NZ_BJXW01000019.1"/>
</dbReference>
<feature type="transmembrane region" description="Helical" evidence="7">
    <location>
        <begin position="76"/>
        <end position="94"/>
    </location>
</feature>
<name>A0A511UY36_9BACI</name>
<accession>A0A511UY36</accession>
<keyword evidence="4 7" id="KW-0812">Transmembrane</keyword>
<reference evidence="9 10" key="1">
    <citation type="submission" date="2019-07" db="EMBL/GenBank/DDBJ databases">
        <title>Whole genome shotgun sequence of Cerasibacillus quisquiliarum NBRC 102429.</title>
        <authorList>
            <person name="Hosoyama A."/>
            <person name="Uohara A."/>
            <person name="Ohji S."/>
            <person name="Ichikawa N."/>
        </authorList>
    </citation>
    <scope>NUCLEOTIDE SEQUENCE [LARGE SCALE GENOMIC DNA]</scope>
    <source>
        <strain evidence="9 10">NBRC 102429</strain>
    </source>
</reference>
<keyword evidence="5 7" id="KW-1133">Transmembrane helix</keyword>
<gene>
    <name evidence="9" type="ORF">CQU01_17750</name>
</gene>
<evidence type="ECO:0000256" key="4">
    <source>
        <dbReference type="ARBA" id="ARBA00022692"/>
    </source>
</evidence>
<evidence type="ECO:0000256" key="1">
    <source>
        <dbReference type="ARBA" id="ARBA00004651"/>
    </source>
</evidence>
<evidence type="ECO:0000313" key="9">
    <source>
        <dbReference type="EMBL" id="GEN31537.1"/>
    </source>
</evidence>
<dbReference type="InterPro" id="IPR036259">
    <property type="entry name" value="MFS_trans_sf"/>
</dbReference>
<keyword evidence="10" id="KW-1185">Reference proteome</keyword>
<dbReference type="SUPFAM" id="SSF103473">
    <property type="entry name" value="MFS general substrate transporter"/>
    <property type="match status" value="1"/>
</dbReference>
<dbReference type="Proteomes" id="UP000321491">
    <property type="component" value="Unassembled WGS sequence"/>
</dbReference>
<dbReference type="GO" id="GO:0005886">
    <property type="term" value="C:plasma membrane"/>
    <property type="evidence" value="ECO:0007669"/>
    <property type="project" value="UniProtKB-SubCell"/>
</dbReference>
<comment type="caution">
    <text evidence="9">The sequence shown here is derived from an EMBL/GenBank/DDBJ whole genome shotgun (WGS) entry which is preliminary data.</text>
</comment>
<feature type="transmembrane region" description="Helical" evidence="7">
    <location>
        <begin position="166"/>
        <end position="183"/>
    </location>
</feature>
<dbReference type="AlphaFoldDB" id="A0A511UY36"/>
<evidence type="ECO:0000313" key="10">
    <source>
        <dbReference type="Proteomes" id="UP000321491"/>
    </source>
</evidence>
<comment type="subcellular location">
    <subcellularLocation>
        <location evidence="1">Cell membrane</location>
        <topology evidence="1">Multi-pass membrane protein</topology>
    </subcellularLocation>
</comment>
<organism evidence="9 10">
    <name type="scientific">Cerasibacillus quisquiliarum</name>
    <dbReference type="NCBI Taxonomy" id="227865"/>
    <lineage>
        <taxon>Bacteria</taxon>
        <taxon>Bacillati</taxon>
        <taxon>Bacillota</taxon>
        <taxon>Bacilli</taxon>
        <taxon>Bacillales</taxon>
        <taxon>Bacillaceae</taxon>
        <taxon>Cerasibacillus</taxon>
    </lineage>
</organism>
<dbReference type="GO" id="GO:0022857">
    <property type="term" value="F:transmembrane transporter activity"/>
    <property type="evidence" value="ECO:0007669"/>
    <property type="project" value="InterPro"/>
</dbReference>
<evidence type="ECO:0000256" key="5">
    <source>
        <dbReference type="ARBA" id="ARBA00022989"/>
    </source>
</evidence>